<feature type="site" description="Raises pKa of active site His" evidence="4">
    <location>
        <position position="142"/>
    </location>
</feature>
<keyword evidence="3 4" id="KW-0658">Purine biosynthesis</keyword>
<feature type="active site" description="Proton donor" evidence="4">
    <location>
        <position position="106"/>
    </location>
</feature>
<dbReference type="Gene3D" id="3.40.50.170">
    <property type="entry name" value="Formyl transferase, N-terminal domain"/>
    <property type="match status" value="1"/>
</dbReference>
<accession>A0A511W9C4</accession>
<name>A0A511W9C4_9BACI</name>
<dbReference type="EMBL" id="BJYA01000020">
    <property type="protein sequence ID" value="GEN46948.1"/>
    <property type="molecule type" value="Genomic_DNA"/>
</dbReference>
<gene>
    <name evidence="4 6" type="primary">purN</name>
    <name evidence="6" type="ORF">AHA02nite_27240</name>
</gene>
<dbReference type="NCBIfam" id="TIGR00639">
    <property type="entry name" value="PurN"/>
    <property type="match status" value="1"/>
</dbReference>
<dbReference type="GO" id="GO:0005829">
    <property type="term" value="C:cytosol"/>
    <property type="evidence" value="ECO:0007669"/>
    <property type="project" value="TreeGrafter"/>
</dbReference>
<organism evidence="6 7">
    <name type="scientific">Alkalibacillus haloalkaliphilus</name>
    <dbReference type="NCBI Taxonomy" id="94136"/>
    <lineage>
        <taxon>Bacteria</taxon>
        <taxon>Bacillati</taxon>
        <taxon>Bacillota</taxon>
        <taxon>Bacilli</taxon>
        <taxon>Bacillales</taxon>
        <taxon>Bacillaceae</taxon>
        <taxon>Alkalibacillus</taxon>
    </lineage>
</organism>
<dbReference type="Pfam" id="PF00551">
    <property type="entry name" value="Formyl_trans_N"/>
    <property type="match status" value="1"/>
</dbReference>
<keyword evidence="7" id="KW-1185">Reference proteome</keyword>
<comment type="similarity">
    <text evidence="4">Belongs to the GART family.</text>
</comment>
<feature type="binding site" evidence="4">
    <location>
        <begin position="87"/>
        <end position="90"/>
    </location>
    <ligand>
        <name>(6R)-10-formyltetrahydrofolate</name>
        <dbReference type="ChEBI" id="CHEBI:195366"/>
    </ligand>
</feature>
<dbReference type="GO" id="GO:0004644">
    <property type="term" value="F:phosphoribosylglycinamide formyltransferase activity"/>
    <property type="evidence" value="ECO:0007669"/>
    <property type="project" value="UniProtKB-UniRule"/>
</dbReference>
<proteinExistence type="inferred from homology"/>
<evidence type="ECO:0000256" key="3">
    <source>
        <dbReference type="ARBA" id="ARBA00022755"/>
    </source>
</evidence>
<feature type="binding site" evidence="4">
    <location>
        <begin position="12"/>
        <end position="14"/>
    </location>
    <ligand>
        <name>N(1)-(5-phospho-beta-D-ribosyl)glycinamide</name>
        <dbReference type="ChEBI" id="CHEBI:143788"/>
    </ligand>
</feature>
<dbReference type="FunFam" id="3.40.50.170:FF:000007">
    <property type="entry name" value="Phosphoribosylglycinamide formyltransferase"/>
    <property type="match status" value="1"/>
</dbReference>
<dbReference type="PANTHER" id="PTHR43369">
    <property type="entry name" value="PHOSPHORIBOSYLGLYCINAMIDE FORMYLTRANSFERASE"/>
    <property type="match status" value="1"/>
</dbReference>
<evidence type="ECO:0000256" key="1">
    <source>
        <dbReference type="ARBA" id="ARBA00005054"/>
    </source>
</evidence>
<dbReference type="HAMAP" id="MF_01930">
    <property type="entry name" value="PurN"/>
    <property type="match status" value="1"/>
</dbReference>
<dbReference type="CDD" id="cd08645">
    <property type="entry name" value="FMT_core_GART"/>
    <property type="match status" value="1"/>
</dbReference>
<evidence type="ECO:0000259" key="5">
    <source>
        <dbReference type="Pfam" id="PF00551"/>
    </source>
</evidence>
<reference evidence="6 7" key="1">
    <citation type="submission" date="2019-07" db="EMBL/GenBank/DDBJ databases">
        <title>Whole genome shotgun sequence of Alkalibacillus haloalkaliphilus NBRC 103110.</title>
        <authorList>
            <person name="Hosoyama A."/>
            <person name="Uohara A."/>
            <person name="Ohji S."/>
            <person name="Ichikawa N."/>
        </authorList>
    </citation>
    <scope>NUCLEOTIDE SEQUENCE [LARGE SCALE GENOMIC DNA]</scope>
    <source>
        <strain evidence="6 7">NBRC 103110</strain>
    </source>
</reference>
<dbReference type="RefSeq" id="WP_146818203.1">
    <property type="nucleotide sequence ID" value="NZ_BJYA01000020.1"/>
</dbReference>
<comment type="caution">
    <text evidence="6">The sequence shown here is derived from an EMBL/GenBank/DDBJ whole genome shotgun (WGS) entry which is preliminary data.</text>
</comment>
<dbReference type="OrthoDB" id="9806170at2"/>
<dbReference type="AlphaFoldDB" id="A0A511W9C4"/>
<comment type="catalytic activity">
    <reaction evidence="4">
        <text>N(1)-(5-phospho-beta-D-ribosyl)glycinamide + (6R)-10-formyltetrahydrofolate = N(2)-formyl-N(1)-(5-phospho-beta-D-ribosyl)glycinamide + (6S)-5,6,7,8-tetrahydrofolate + H(+)</text>
        <dbReference type="Rhea" id="RHEA:15053"/>
        <dbReference type="ChEBI" id="CHEBI:15378"/>
        <dbReference type="ChEBI" id="CHEBI:57453"/>
        <dbReference type="ChEBI" id="CHEBI:143788"/>
        <dbReference type="ChEBI" id="CHEBI:147286"/>
        <dbReference type="ChEBI" id="CHEBI:195366"/>
        <dbReference type="EC" id="2.1.2.2"/>
    </reaction>
</comment>
<comment type="pathway">
    <text evidence="1 4">Purine metabolism; IMP biosynthesis via de novo pathway; N(2)-formyl-N(1)-(5-phospho-D-ribosyl)glycinamide from N(1)-(5-phospho-D-ribosyl)glycinamide (10-formyl THF route): step 1/1.</text>
</comment>
<dbReference type="InterPro" id="IPR036477">
    <property type="entry name" value="Formyl_transf_N_sf"/>
</dbReference>
<feature type="binding site" evidence="4">
    <location>
        <position position="104"/>
    </location>
    <ligand>
        <name>(6R)-10-formyltetrahydrofolate</name>
        <dbReference type="ChEBI" id="CHEBI:195366"/>
    </ligand>
</feature>
<feature type="domain" description="Formyl transferase N-terminal" evidence="5">
    <location>
        <begin position="2"/>
        <end position="179"/>
    </location>
</feature>
<evidence type="ECO:0000313" key="7">
    <source>
        <dbReference type="Proteomes" id="UP000321440"/>
    </source>
</evidence>
<comment type="function">
    <text evidence="4">Catalyzes the transfer of a formyl group from 10-formyltetrahydrofolate to 5-phospho-ribosyl-glycinamide (GAR), producing 5-phospho-ribosyl-N-formylglycinamide (FGAR) and tetrahydrofolate.</text>
</comment>
<dbReference type="GO" id="GO:0006189">
    <property type="term" value="P:'de novo' IMP biosynthetic process"/>
    <property type="evidence" value="ECO:0007669"/>
    <property type="project" value="UniProtKB-UniRule"/>
</dbReference>
<sequence>MKKLAVLASGSGSNFEAIVNQSTGAYEVVLLMTDRDDAYALQRAERLGIPTQSISPKSFEDKASYEQAVLDVIRNHSIDWIALAGYMRIVGPTLLKPYEGRIVNVHPSLLPKYPGKDAIAQALEAEVAETGVTVHYIDEGVDTGPIISQQAVKVGERDTYETLQQKIRQVEHELYPKTLTKIIREDELVGK</sequence>
<dbReference type="UniPathway" id="UPA00074">
    <property type="reaction ID" value="UER00126"/>
</dbReference>
<evidence type="ECO:0000256" key="4">
    <source>
        <dbReference type="HAMAP-Rule" id="MF_01930"/>
    </source>
</evidence>
<dbReference type="PANTHER" id="PTHR43369:SF2">
    <property type="entry name" value="PHOSPHORIBOSYLGLYCINAMIDE FORMYLTRANSFERASE"/>
    <property type="match status" value="1"/>
</dbReference>
<dbReference type="EC" id="2.1.2.2" evidence="4"/>
<keyword evidence="2 4" id="KW-0808">Transferase</keyword>
<dbReference type="InterPro" id="IPR004607">
    <property type="entry name" value="GART"/>
</dbReference>
<dbReference type="InterPro" id="IPR002376">
    <property type="entry name" value="Formyl_transf_N"/>
</dbReference>
<evidence type="ECO:0000313" key="6">
    <source>
        <dbReference type="EMBL" id="GEN46948.1"/>
    </source>
</evidence>
<evidence type="ECO:0000256" key="2">
    <source>
        <dbReference type="ARBA" id="ARBA00022679"/>
    </source>
</evidence>
<dbReference type="Proteomes" id="UP000321440">
    <property type="component" value="Unassembled WGS sequence"/>
</dbReference>
<feature type="binding site" evidence="4">
    <location>
        <position position="62"/>
    </location>
    <ligand>
        <name>(6R)-10-formyltetrahydrofolate</name>
        <dbReference type="ChEBI" id="CHEBI:195366"/>
    </ligand>
</feature>
<protein>
    <recommendedName>
        <fullName evidence="4">Phosphoribosylglycinamide formyltransferase</fullName>
        <ecNumber evidence="4">2.1.2.2</ecNumber>
    </recommendedName>
    <alternativeName>
        <fullName evidence="4">5'-phosphoribosylglycinamide transformylase</fullName>
    </alternativeName>
    <alternativeName>
        <fullName evidence="4">GAR transformylase</fullName>
        <shortName evidence="4">GART</shortName>
    </alternativeName>
</protein>
<dbReference type="SUPFAM" id="SSF53328">
    <property type="entry name" value="Formyltransferase"/>
    <property type="match status" value="1"/>
</dbReference>